<dbReference type="InterPro" id="IPR014729">
    <property type="entry name" value="Rossmann-like_a/b/a_fold"/>
</dbReference>
<evidence type="ECO:0000256" key="4">
    <source>
        <dbReference type="ARBA" id="ARBA00022598"/>
    </source>
</evidence>
<evidence type="ECO:0000256" key="6">
    <source>
        <dbReference type="ARBA" id="ARBA00022840"/>
    </source>
</evidence>
<dbReference type="InterPro" id="IPR009080">
    <property type="entry name" value="tRNAsynth_Ia_anticodon-bd"/>
</dbReference>
<dbReference type="EC" id="6.1.1.4" evidence="2"/>
<dbReference type="Pfam" id="PF08264">
    <property type="entry name" value="Anticodon_1"/>
    <property type="match status" value="1"/>
</dbReference>
<dbReference type="Gene3D" id="3.40.50.620">
    <property type="entry name" value="HUPs"/>
    <property type="match status" value="2"/>
</dbReference>
<keyword evidence="6 11" id="KW-0067">ATP-binding</keyword>
<feature type="domain" description="Methionyl/Valyl/Leucyl/Isoleucyl-tRNA synthetase anticodon-binding" evidence="13">
    <location>
        <begin position="736"/>
        <end position="799"/>
    </location>
</feature>
<dbReference type="FunFam" id="1.10.730.10:FF:000060">
    <property type="entry name" value="Leucyl-tRNA synthetase"/>
    <property type="match status" value="1"/>
</dbReference>
<dbReference type="GO" id="GO:0006429">
    <property type="term" value="P:leucyl-tRNA aminoacylation"/>
    <property type="evidence" value="ECO:0007669"/>
    <property type="project" value="InterPro"/>
</dbReference>
<evidence type="ECO:0000256" key="8">
    <source>
        <dbReference type="ARBA" id="ARBA00023146"/>
    </source>
</evidence>
<evidence type="ECO:0000256" key="2">
    <source>
        <dbReference type="ARBA" id="ARBA00013164"/>
    </source>
</evidence>
<dbReference type="PANTHER" id="PTHR43740:SF2">
    <property type="entry name" value="LEUCINE--TRNA LIGASE, MITOCHONDRIAL"/>
    <property type="match status" value="1"/>
</dbReference>
<comment type="similarity">
    <text evidence="1 11">Belongs to the class-I aminoacyl-tRNA synthetase family.</text>
</comment>
<gene>
    <name evidence="14" type="ORF">CALMAC_LOCUS13741</name>
</gene>
<dbReference type="GO" id="GO:0004823">
    <property type="term" value="F:leucine-tRNA ligase activity"/>
    <property type="evidence" value="ECO:0007669"/>
    <property type="project" value="UniProtKB-EC"/>
</dbReference>
<keyword evidence="7 11" id="KW-0648">Protein biosynthesis</keyword>
<dbReference type="GO" id="GO:0002161">
    <property type="term" value="F:aminoacyl-tRNA deacylase activity"/>
    <property type="evidence" value="ECO:0007669"/>
    <property type="project" value="InterPro"/>
</dbReference>
<name>A0A653D4C5_CALMS</name>
<dbReference type="PROSITE" id="PS00178">
    <property type="entry name" value="AA_TRNA_LIGASE_I"/>
    <property type="match status" value="1"/>
</dbReference>
<dbReference type="InterPro" id="IPR001412">
    <property type="entry name" value="aa-tRNA-synth_I_CS"/>
</dbReference>
<evidence type="ECO:0000256" key="1">
    <source>
        <dbReference type="ARBA" id="ARBA00005594"/>
    </source>
</evidence>
<evidence type="ECO:0000313" key="14">
    <source>
        <dbReference type="EMBL" id="VEN54196.1"/>
    </source>
</evidence>
<dbReference type="Proteomes" id="UP000410492">
    <property type="component" value="Unassembled WGS sequence"/>
</dbReference>
<keyword evidence="15" id="KW-1185">Reference proteome</keyword>
<dbReference type="SUPFAM" id="SSF50677">
    <property type="entry name" value="ValRS/IleRS/LeuRS editing domain"/>
    <property type="match status" value="1"/>
</dbReference>
<evidence type="ECO:0000259" key="13">
    <source>
        <dbReference type="Pfam" id="PF08264"/>
    </source>
</evidence>
<evidence type="ECO:0000259" key="12">
    <source>
        <dbReference type="Pfam" id="PF00133"/>
    </source>
</evidence>
<dbReference type="SUPFAM" id="SSF47323">
    <property type="entry name" value="Anticodon-binding domain of a subclass of class I aminoacyl-tRNA synthetases"/>
    <property type="match status" value="1"/>
</dbReference>
<keyword evidence="4 11" id="KW-0436">Ligase</keyword>
<dbReference type="GO" id="GO:0005739">
    <property type="term" value="C:mitochondrion"/>
    <property type="evidence" value="ECO:0007669"/>
    <property type="project" value="TreeGrafter"/>
</dbReference>
<comment type="catalytic activity">
    <reaction evidence="10">
        <text>tRNA(Leu) + L-leucine + ATP = L-leucyl-tRNA(Leu) + AMP + diphosphate</text>
        <dbReference type="Rhea" id="RHEA:11688"/>
        <dbReference type="Rhea" id="RHEA-COMP:9613"/>
        <dbReference type="Rhea" id="RHEA-COMP:9622"/>
        <dbReference type="ChEBI" id="CHEBI:30616"/>
        <dbReference type="ChEBI" id="CHEBI:33019"/>
        <dbReference type="ChEBI" id="CHEBI:57427"/>
        <dbReference type="ChEBI" id="CHEBI:78442"/>
        <dbReference type="ChEBI" id="CHEBI:78494"/>
        <dbReference type="ChEBI" id="CHEBI:456215"/>
        <dbReference type="EC" id="6.1.1.4"/>
    </reaction>
</comment>
<sequence length="874" mass="101373">MIFIRSNLCRLNKHHNTVSIPRFVSSLNLWNEEITPAIKHMIEERWKNKILPKRFDGDEKCKEKYYVLPMFPYPSGSLHMGHVRVYTISDAVARYQRMNNKNVFHPIGWDAFGLPAENAAIERKIAPDVWTNQNIAHMKKQLLELGCSFEWEREFATCDPKYYRWTQDLFLKLYEAGLIYQRKALVNWDPIDQTVLADEQVDENGCSWRSGAKVEKKLLKQWFVRTTKFAKSLFDNLDSSKLHDWRDIIKMQKHWIGECNGVNFDFKVVNSEDGFVTLWTSHPEYIEYVKFVIVNENHILARQEGITDVEGTVKLTAEVENPFTKNKIPVFVSHEIEFLPFTDFYVGIPGISEEAANFAQTHSILYDNIPILKNTQEITAKQDHICNMARNMNIGGHWTSAKLKDWLISRQRYWGTPIPMVHCKECGAVPVPRDKLPVQLPTLTRLSEKGISQLAEDLEWLNTKCPKCGEDAKRETDTMDTFVDSSWYFLRFTDPTNQEKIFDENQVKKLMPVDLYIGGKEHAVLHLYYARFVNHFLHSLGLIPEKEPFKRLLVQGMVMGRSYRVKSTGEYLPESKVNVIDLKKNKAVIKDTKEPVVIAWEKMSKSKHNGVDPAEMFKQYGIDTTRLLILADVAPTSHRNWNSNTFPGILNWQKRLWLTIRDFLKHRNSSPNMVSEDEFKSHDDFMFDSRNYYVKGASFNYVISQQMSVAVSKQQGLTNSLRKCPPAVYAYSKQFERALAAQIILLAPMAPHFASELWSGFVSAPNRLNDSEEIIWDKAVLEQKWPVVDMDYELDLIFQVNGYENALVKVVRRDLEVLPKEKALEMALQQKEVQTTLTKRNILDVRYEAHKGFDGILNIITDQPPPKVKEADKI</sequence>
<dbReference type="CDD" id="cd00812">
    <property type="entry name" value="LeuRS_core"/>
    <property type="match status" value="1"/>
</dbReference>
<evidence type="ECO:0000256" key="3">
    <source>
        <dbReference type="ARBA" id="ARBA00022490"/>
    </source>
</evidence>
<evidence type="ECO:0000256" key="10">
    <source>
        <dbReference type="ARBA" id="ARBA00047469"/>
    </source>
</evidence>
<feature type="domain" description="Aminoacyl-tRNA synthetase class Ia" evidence="12">
    <location>
        <begin position="44"/>
        <end position="244"/>
    </location>
</feature>
<evidence type="ECO:0000256" key="7">
    <source>
        <dbReference type="ARBA" id="ARBA00022917"/>
    </source>
</evidence>
<dbReference type="Pfam" id="PF00133">
    <property type="entry name" value="tRNA-synt_1"/>
    <property type="match status" value="2"/>
</dbReference>
<proteinExistence type="inferred from homology"/>
<dbReference type="GO" id="GO:0032543">
    <property type="term" value="P:mitochondrial translation"/>
    <property type="evidence" value="ECO:0007669"/>
    <property type="project" value="TreeGrafter"/>
</dbReference>
<keyword evidence="5 11" id="KW-0547">Nucleotide-binding</keyword>
<organism evidence="14 15">
    <name type="scientific">Callosobruchus maculatus</name>
    <name type="common">Southern cowpea weevil</name>
    <name type="synonym">Pulse bruchid</name>
    <dbReference type="NCBI Taxonomy" id="64391"/>
    <lineage>
        <taxon>Eukaryota</taxon>
        <taxon>Metazoa</taxon>
        <taxon>Ecdysozoa</taxon>
        <taxon>Arthropoda</taxon>
        <taxon>Hexapoda</taxon>
        <taxon>Insecta</taxon>
        <taxon>Pterygota</taxon>
        <taxon>Neoptera</taxon>
        <taxon>Endopterygota</taxon>
        <taxon>Coleoptera</taxon>
        <taxon>Polyphaga</taxon>
        <taxon>Cucujiformia</taxon>
        <taxon>Chrysomeloidea</taxon>
        <taxon>Chrysomelidae</taxon>
        <taxon>Bruchinae</taxon>
        <taxon>Bruchini</taxon>
        <taxon>Callosobruchus</taxon>
    </lineage>
</organism>
<dbReference type="Gene3D" id="2.20.28.290">
    <property type="match status" value="1"/>
</dbReference>
<protein>
    <recommendedName>
        <fullName evidence="2">leucine--tRNA ligase</fullName>
        <ecNumber evidence="2">6.1.1.4</ecNumber>
    </recommendedName>
    <alternativeName>
        <fullName evidence="9">Leucyl-tRNA synthetase</fullName>
    </alternativeName>
</protein>
<evidence type="ECO:0000256" key="9">
    <source>
        <dbReference type="ARBA" id="ARBA00030520"/>
    </source>
</evidence>
<dbReference type="SUPFAM" id="SSF52374">
    <property type="entry name" value="Nucleotidylyl transferase"/>
    <property type="match status" value="1"/>
</dbReference>
<dbReference type="InterPro" id="IPR002302">
    <property type="entry name" value="Leu-tRNA-ligase"/>
</dbReference>
<reference evidence="14 15" key="1">
    <citation type="submission" date="2019-01" db="EMBL/GenBank/DDBJ databases">
        <authorList>
            <person name="Sayadi A."/>
        </authorList>
    </citation>
    <scope>NUCLEOTIDE SEQUENCE [LARGE SCALE GENOMIC DNA]</scope>
</reference>
<evidence type="ECO:0000256" key="5">
    <source>
        <dbReference type="ARBA" id="ARBA00022741"/>
    </source>
</evidence>
<dbReference type="InterPro" id="IPR013155">
    <property type="entry name" value="M/V/L/I-tRNA-synth_anticd-bd"/>
</dbReference>
<feature type="domain" description="Aminoacyl-tRNA synthetase class Ia" evidence="12">
    <location>
        <begin position="401"/>
        <end position="562"/>
    </location>
</feature>
<dbReference type="EMBL" id="CAACVG010009784">
    <property type="protein sequence ID" value="VEN54196.1"/>
    <property type="molecule type" value="Genomic_DNA"/>
</dbReference>
<dbReference type="OrthoDB" id="15954at2759"/>
<evidence type="ECO:0000256" key="11">
    <source>
        <dbReference type="RuleBase" id="RU363035"/>
    </source>
</evidence>
<dbReference type="InterPro" id="IPR009008">
    <property type="entry name" value="Val/Leu/Ile-tRNA-synth_edit"/>
</dbReference>
<keyword evidence="3" id="KW-0963">Cytoplasm</keyword>
<dbReference type="Gene3D" id="1.10.730.10">
    <property type="entry name" value="Isoleucyl-tRNA Synthetase, Domain 1"/>
    <property type="match status" value="1"/>
</dbReference>
<dbReference type="PRINTS" id="PR00985">
    <property type="entry name" value="TRNASYNTHLEU"/>
</dbReference>
<keyword evidence="8 11" id="KW-0030">Aminoacyl-tRNA synthetase</keyword>
<dbReference type="PANTHER" id="PTHR43740">
    <property type="entry name" value="LEUCYL-TRNA SYNTHETASE"/>
    <property type="match status" value="1"/>
</dbReference>
<dbReference type="InterPro" id="IPR002300">
    <property type="entry name" value="aa-tRNA-synth_Ia"/>
</dbReference>
<dbReference type="AlphaFoldDB" id="A0A653D4C5"/>
<dbReference type="GO" id="GO:0005524">
    <property type="term" value="F:ATP binding"/>
    <property type="evidence" value="ECO:0007669"/>
    <property type="project" value="UniProtKB-KW"/>
</dbReference>
<evidence type="ECO:0000313" key="15">
    <source>
        <dbReference type="Proteomes" id="UP000410492"/>
    </source>
</evidence>
<dbReference type="FunFam" id="3.40.50.620:FF:000265">
    <property type="entry name" value="Leucine--tRNA ligase"/>
    <property type="match status" value="1"/>
</dbReference>
<accession>A0A653D4C5</accession>
<dbReference type="FunFam" id="3.40.50.620:FF:000003">
    <property type="entry name" value="Leucine--tRNA ligase"/>
    <property type="match status" value="1"/>
</dbReference>